<dbReference type="PANTHER" id="PTHR45646">
    <property type="entry name" value="SERINE/THREONINE-PROTEIN KINASE DOA-RELATED"/>
    <property type="match status" value="1"/>
</dbReference>
<name>A0A8H4KW88_9HYPO</name>
<organism evidence="7 8">
    <name type="scientific">Fusarium austroafricanum</name>
    <dbReference type="NCBI Taxonomy" id="2364996"/>
    <lineage>
        <taxon>Eukaryota</taxon>
        <taxon>Fungi</taxon>
        <taxon>Dikarya</taxon>
        <taxon>Ascomycota</taxon>
        <taxon>Pezizomycotina</taxon>
        <taxon>Sordariomycetes</taxon>
        <taxon>Hypocreomycetidae</taxon>
        <taxon>Hypocreales</taxon>
        <taxon>Nectriaceae</taxon>
        <taxon>Fusarium</taxon>
        <taxon>Fusarium concolor species complex</taxon>
    </lineage>
</organism>
<dbReference type="EMBL" id="JAADJG010000044">
    <property type="protein sequence ID" value="KAF4456878.1"/>
    <property type="molecule type" value="Genomic_DNA"/>
</dbReference>
<dbReference type="SUPFAM" id="SSF56112">
    <property type="entry name" value="Protein kinase-like (PK-like)"/>
    <property type="match status" value="1"/>
</dbReference>
<dbReference type="GO" id="GO:0005524">
    <property type="term" value="F:ATP binding"/>
    <property type="evidence" value="ECO:0007669"/>
    <property type="project" value="UniProtKB-KW"/>
</dbReference>
<evidence type="ECO:0000313" key="7">
    <source>
        <dbReference type="EMBL" id="KAF4456878.1"/>
    </source>
</evidence>
<dbReference type="Gene3D" id="3.30.200.20">
    <property type="entry name" value="Phosphorylase Kinase, domain 1"/>
    <property type="match status" value="1"/>
</dbReference>
<dbReference type="InterPro" id="IPR051175">
    <property type="entry name" value="CLK_kinases"/>
</dbReference>
<dbReference type="OrthoDB" id="5979581at2759"/>
<keyword evidence="1" id="KW-0723">Serine/threonine-protein kinase</keyword>
<dbReference type="InterPro" id="IPR011009">
    <property type="entry name" value="Kinase-like_dom_sf"/>
</dbReference>
<evidence type="ECO:0000313" key="8">
    <source>
        <dbReference type="Proteomes" id="UP000605986"/>
    </source>
</evidence>
<keyword evidence="2" id="KW-0808">Transferase</keyword>
<evidence type="ECO:0000256" key="5">
    <source>
        <dbReference type="ARBA" id="ARBA00022840"/>
    </source>
</evidence>
<keyword evidence="4" id="KW-0418">Kinase</keyword>
<reference evidence="7" key="1">
    <citation type="submission" date="2020-01" db="EMBL/GenBank/DDBJ databases">
        <title>Identification and distribution of gene clusters putatively required for synthesis of sphingolipid metabolism inhibitors in phylogenetically diverse species of the filamentous fungus Fusarium.</title>
        <authorList>
            <person name="Kim H.-S."/>
            <person name="Busman M."/>
            <person name="Brown D.W."/>
            <person name="Divon H."/>
            <person name="Uhlig S."/>
            <person name="Proctor R.H."/>
        </authorList>
    </citation>
    <scope>NUCLEOTIDE SEQUENCE</scope>
    <source>
        <strain evidence="7">NRRL 53441</strain>
    </source>
</reference>
<dbReference type="Proteomes" id="UP000605986">
    <property type="component" value="Unassembled WGS sequence"/>
</dbReference>
<keyword evidence="5" id="KW-0067">ATP-binding</keyword>
<accession>A0A8H4KW88</accession>
<proteinExistence type="predicted"/>
<sequence>MPEDYQPGGYHPVQIGDCFHKRYRIVHKLGHGTFSTVWLASDQRSSNYVTVKIGTADADKAEVDILSRLTMAATDEPLIPKILDYFTVEGPNGSHPCLVATPARCSLIDAKDASSSGLFQLDVARSLAAQLVMAVSHVHAQGYAHGDLHLGNLLLRLPASLNNLSVDEFYAKFGVPKPEPVVPLDDSTDPLPAGVPSHVVPPVWLGKPSDKLPLGDARLLLSDFGVAFRPEDETRFQSNAPLVVRPPESYFEPTTPLTLECDIWSLGCLIFELFAHRSLVDGIIAPQDDITAQQVHLQGLPPSEWWDKFENRSKWFDEIGTALSNECDIWSWERRFSQWVQEPRESKGMEMVSKEEKVALLELLGSMLAWKPAGRPKVQQVLDSSWMKEWALPTYDRSQGTQPHFKSQR</sequence>
<dbReference type="GO" id="GO:0004674">
    <property type="term" value="F:protein serine/threonine kinase activity"/>
    <property type="evidence" value="ECO:0007669"/>
    <property type="project" value="UniProtKB-KW"/>
</dbReference>
<evidence type="ECO:0000256" key="1">
    <source>
        <dbReference type="ARBA" id="ARBA00022527"/>
    </source>
</evidence>
<dbReference type="PANTHER" id="PTHR45646:SF11">
    <property type="entry name" value="SERINE_THREONINE-PROTEIN KINASE DOA"/>
    <property type="match status" value="1"/>
</dbReference>
<dbReference type="GO" id="GO:0005634">
    <property type="term" value="C:nucleus"/>
    <property type="evidence" value="ECO:0007669"/>
    <property type="project" value="TreeGrafter"/>
</dbReference>
<dbReference type="PROSITE" id="PS50011">
    <property type="entry name" value="PROTEIN_KINASE_DOM"/>
    <property type="match status" value="1"/>
</dbReference>
<evidence type="ECO:0000259" key="6">
    <source>
        <dbReference type="PROSITE" id="PS50011"/>
    </source>
</evidence>
<dbReference type="Gene3D" id="1.10.510.10">
    <property type="entry name" value="Transferase(Phosphotransferase) domain 1"/>
    <property type="match status" value="1"/>
</dbReference>
<keyword evidence="8" id="KW-1185">Reference proteome</keyword>
<dbReference type="SMART" id="SM00220">
    <property type="entry name" value="S_TKc"/>
    <property type="match status" value="1"/>
</dbReference>
<feature type="domain" description="Protein kinase" evidence="6">
    <location>
        <begin position="23"/>
        <end position="387"/>
    </location>
</feature>
<evidence type="ECO:0000256" key="3">
    <source>
        <dbReference type="ARBA" id="ARBA00022741"/>
    </source>
</evidence>
<gene>
    <name evidence="7" type="ORF">F53441_1089</name>
</gene>
<evidence type="ECO:0000256" key="2">
    <source>
        <dbReference type="ARBA" id="ARBA00022679"/>
    </source>
</evidence>
<dbReference type="Pfam" id="PF00069">
    <property type="entry name" value="Pkinase"/>
    <property type="match status" value="2"/>
</dbReference>
<comment type="caution">
    <text evidence="7">The sequence shown here is derived from an EMBL/GenBank/DDBJ whole genome shotgun (WGS) entry which is preliminary data.</text>
</comment>
<dbReference type="AlphaFoldDB" id="A0A8H4KW88"/>
<keyword evidence="3" id="KW-0547">Nucleotide-binding</keyword>
<evidence type="ECO:0000256" key="4">
    <source>
        <dbReference type="ARBA" id="ARBA00022777"/>
    </source>
</evidence>
<dbReference type="GO" id="GO:0043484">
    <property type="term" value="P:regulation of RNA splicing"/>
    <property type="evidence" value="ECO:0007669"/>
    <property type="project" value="TreeGrafter"/>
</dbReference>
<protein>
    <recommendedName>
        <fullName evidence="6">Protein kinase domain-containing protein</fullName>
    </recommendedName>
</protein>
<dbReference type="InterPro" id="IPR000719">
    <property type="entry name" value="Prot_kinase_dom"/>
</dbReference>